<dbReference type="AlphaFoldDB" id="A0A1G7Q0M7"/>
<evidence type="ECO:0000259" key="7">
    <source>
        <dbReference type="Pfam" id="PF10672"/>
    </source>
</evidence>
<keyword evidence="2" id="KW-0963">Cytoplasm</keyword>
<dbReference type="CDD" id="cd11572">
    <property type="entry name" value="RlmI_M_like"/>
    <property type="match status" value="1"/>
</dbReference>
<keyword evidence="10" id="KW-1185">Reference proteome</keyword>
<evidence type="ECO:0000256" key="6">
    <source>
        <dbReference type="SAM" id="MobiDB-lite"/>
    </source>
</evidence>
<dbReference type="CDD" id="cd02440">
    <property type="entry name" value="AdoMet_MTases"/>
    <property type="match status" value="1"/>
</dbReference>
<protein>
    <submittedName>
        <fullName evidence="9">SAM-dependent methyltransferase</fullName>
    </submittedName>
</protein>
<keyword evidence="4 9" id="KW-0808">Transferase</keyword>
<accession>A0A1G7Q0M7</accession>
<evidence type="ECO:0000259" key="8">
    <source>
        <dbReference type="Pfam" id="PF17785"/>
    </source>
</evidence>
<sequence length="449" mass="48578">MTVKRKERRDTGARKKFSGGSRPVATEPQLLEADEAGPAAILSRRAADRLRAGHLWAYRSDVESLIPALGATTMVPGGLVTLMDSRRIPLGSALYSEASQIALRKVSAEPRVGRGEYLEDMAVRVRTALALRQKMLADGSTDSARLIFSEADDLPGIVADRYGNLVVLQLLTQGTAQDDVRAVLARELAVDGVNQVVERADPRIRELENLPAPSAEPLFVREGVSGPPKTLFTLNGLHLHYDANAGQKTGAFLDQRLNYAAAAAAHAEAHGSGNGEALDICTYQGGFALHLARVAAKVTGVDQSRSSLETAEENLEQNRDAIAAEVEWIEADAFELLRAYDSEKRQFDTIVLDPPAFAKTKRAAEGAMRGYKELNLRAMRMLKPGGVLVTCSCSHHVSREMFIATVAEAAADAGRHVRLMETLGAAPDHPEVLTLPETAYLKCLILRVD</sequence>
<organism evidence="9 10">
    <name type="scientific">Terriglobus roseus</name>
    <dbReference type="NCBI Taxonomy" id="392734"/>
    <lineage>
        <taxon>Bacteria</taxon>
        <taxon>Pseudomonadati</taxon>
        <taxon>Acidobacteriota</taxon>
        <taxon>Terriglobia</taxon>
        <taxon>Terriglobales</taxon>
        <taxon>Acidobacteriaceae</taxon>
        <taxon>Terriglobus</taxon>
    </lineage>
</organism>
<dbReference type="GO" id="GO:0003723">
    <property type="term" value="F:RNA binding"/>
    <property type="evidence" value="ECO:0007669"/>
    <property type="project" value="InterPro"/>
</dbReference>
<proteinExistence type="predicted"/>
<keyword evidence="3 9" id="KW-0489">Methyltransferase</keyword>
<dbReference type="SUPFAM" id="SSF53335">
    <property type="entry name" value="S-adenosyl-L-methionine-dependent methyltransferases"/>
    <property type="match status" value="1"/>
</dbReference>
<feature type="domain" description="S-adenosylmethionine-dependent methyltransferase" evidence="7">
    <location>
        <begin position="233"/>
        <end position="447"/>
    </location>
</feature>
<dbReference type="Gene3D" id="3.30.750.80">
    <property type="entry name" value="RNA methyltransferase domain (HRMD) like"/>
    <property type="match status" value="1"/>
</dbReference>
<dbReference type="InterPro" id="IPR029063">
    <property type="entry name" value="SAM-dependent_MTases_sf"/>
</dbReference>
<keyword evidence="5" id="KW-0949">S-adenosyl-L-methionine</keyword>
<dbReference type="Pfam" id="PF17785">
    <property type="entry name" value="PUA_3"/>
    <property type="match status" value="1"/>
</dbReference>
<dbReference type="CDD" id="cd21153">
    <property type="entry name" value="PUA_RlmI"/>
    <property type="match status" value="1"/>
</dbReference>
<evidence type="ECO:0000256" key="4">
    <source>
        <dbReference type="ARBA" id="ARBA00022679"/>
    </source>
</evidence>
<name>A0A1G7Q0M7_9BACT</name>
<dbReference type="InterPro" id="IPR019614">
    <property type="entry name" value="SAM-dep_methyl-trfase"/>
</dbReference>
<dbReference type="Proteomes" id="UP000182427">
    <property type="component" value="Chromosome I"/>
</dbReference>
<dbReference type="RefSeq" id="WP_083346450.1">
    <property type="nucleotide sequence ID" value="NZ_LT629690.1"/>
</dbReference>
<dbReference type="GO" id="GO:0032259">
    <property type="term" value="P:methylation"/>
    <property type="evidence" value="ECO:0007669"/>
    <property type="project" value="UniProtKB-KW"/>
</dbReference>
<dbReference type="PANTHER" id="PTHR42873">
    <property type="entry name" value="RIBOSOMAL RNA LARGE SUBUNIT METHYLTRANSFERASE"/>
    <property type="match status" value="1"/>
</dbReference>
<dbReference type="GO" id="GO:0008168">
    <property type="term" value="F:methyltransferase activity"/>
    <property type="evidence" value="ECO:0007669"/>
    <property type="project" value="UniProtKB-KW"/>
</dbReference>
<dbReference type="Gene3D" id="3.40.50.150">
    <property type="entry name" value="Vaccinia Virus protein VP39"/>
    <property type="match status" value="1"/>
</dbReference>
<dbReference type="PANTHER" id="PTHR42873:SF1">
    <property type="entry name" value="S-ADENOSYLMETHIONINE-DEPENDENT METHYLTRANSFERASE DOMAIN-CONTAINING PROTEIN"/>
    <property type="match status" value="1"/>
</dbReference>
<feature type="domain" description="RlmI-like PUA" evidence="8">
    <location>
        <begin position="41"/>
        <end position="105"/>
    </location>
</feature>
<feature type="region of interest" description="Disordered" evidence="6">
    <location>
        <begin position="1"/>
        <end position="27"/>
    </location>
</feature>
<dbReference type="InterPro" id="IPR041532">
    <property type="entry name" value="RlmI-like_PUA"/>
</dbReference>
<comment type="subcellular location">
    <subcellularLocation>
        <location evidence="1">Cytoplasm</location>
    </subcellularLocation>
</comment>
<dbReference type="Pfam" id="PF10672">
    <property type="entry name" value="Methyltrans_SAM"/>
    <property type="match status" value="1"/>
</dbReference>
<dbReference type="EMBL" id="LT629690">
    <property type="protein sequence ID" value="SDF92031.1"/>
    <property type="molecule type" value="Genomic_DNA"/>
</dbReference>
<evidence type="ECO:0000313" key="9">
    <source>
        <dbReference type="EMBL" id="SDF92031.1"/>
    </source>
</evidence>
<gene>
    <name evidence="9" type="ORF">SAMN05444167_3698</name>
</gene>
<dbReference type="InterPro" id="IPR036974">
    <property type="entry name" value="PUA_sf"/>
</dbReference>
<dbReference type="OrthoDB" id="9805492at2"/>
<dbReference type="GO" id="GO:0005737">
    <property type="term" value="C:cytoplasm"/>
    <property type="evidence" value="ECO:0007669"/>
    <property type="project" value="UniProtKB-SubCell"/>
</dbReference>
<evidence type="ECO:0000256" key="2">
    <source>
        <dbReference type="ARBA" id="ARBA00022490"/>
    </source>
</evidence>
<evidence type="ECO:0000256" key="3">
    <source>
        <dbReference type="ARBA" id="ARBA00022603"/>
    </source>
</evidence>
<evidence type="ECO:0000313" key="10">
    <source>
        <dbReference type="Proteomes" id="UP000182427"/>
    </source>
</evidence>
<evidence type="ECO:0000256" key="5">
    <source>
        <dbReference type="ARBA" id="ARBA00022691"/>
    </source>
</evidence>
<dbReference type="Gene3D" id="2.30.130.10">
    <property type="entry name" value="PUA domain"/>
    <property type="match status" value="1"/>
</dbReference>
<reference evidence="9 10" key="1">
    <citation type="submission" date="2016-10" db="EMBL/GenBank/DDBJ databases">
        <authorList>
            <person name="de Groot N.N."/>
        </authorList>
    </citation>
    <scope>NUCLEOTIDE SEQUENCE [LARGE SCALE GENOMIC DNA]</scope>
    <source>
        <strain evidence="9 10">GAS232</strain>
    </source>
</reference>
<evidence type="ECO:0000256" key="1">
    <source>
        <dbReference type="ARBA" id="ARBA00004496"/>
    </source>
</evidence>